<protein>
    <submittedName>
        <fullName evidence="1">Uncharacterized protein</fullName>
    </submittedName>
</protein>
<gene>
    <name evidence="1" type="ORF">PAMC26510_25950</name>
</gene>
<dbReference type="AlphaFoldDB" id="A0A242MGX6"/>
<accession>A0A242MGX6</accession>
<name>A0A242MGX6_CABSO</name>
<organism evidence="1 2">
    <name type="scientific">Caballeronia sordidicola</name>
    <name type="common">Burkholderia sordidicola</name>
    <dbReference type="NCBI Taxonomy" id="196367"/>
    <lineage>
        <taxon>Bacteria</taxon>
        <taxon>Pseudomonadati</taxon>
        <taxon>Pseudomonadota</taxon>
        <taxon>Betaproteobacteria</taxon>
        <taxon>Burkholderiales</taxon>
        <taxon>Burkholderiaceae</taxon>
        <taxon>Caballeronia</taxon>
    </lineage>
</organism>
<evidence type="ECO:0000313" key="2">
    <source>
        <dbReference type="Proteomes" id="UP000194546"/>
    </source>
</evidence>
<dbReference type="Proteomes" id="UP000194546">
    <property type="component" value="Unassembled WGS sequence"/>
</dbReference>
<reference evidence="1 2" key="1">
    <citation type="submission" date="2017-03" db="EMBL/GenBank/DDBJ databases">
        <title>Genome analysis of strain PAMC 26510.</title>
        <authorList>
            <person name="Oh H.-M."/>
            <person name="Yang J.-A."/>
        </authorList>
    </citation>
    <scope>NUCLEOTIDE SEQUENCE [LARGE SCALE GENOMIC DNA]</scope>
    <source>
        <strain evidence="1 2">PAMC 26510</strain>
    </source>
</reference>
<dbReference type="EMBL" id="NBTY01000144">
    <property type="protein sequence ID" value="OTP69990.1"/>
    <property type="molecule type" value="Genomic_DNA"/>
</dbReference>
<evidence type="ECO:0000313" key="1">
    <source>
        <dbReference type="EMBL" id="OTP69990.1"/>
    </source>
</evidence>
<comment type="caution">
    <text evidence="1">The sequence shown here is derived from an EMBL/GenBank/DDBJ whole genome shotgun (WGS) entry which is preliminary data.</text>
</comment>
<sequence>MHDPMHVQTLDRGLVRALVVGGKPFEQGDEVEARVIQAGVERRGIVTVDRLALCRLIRMVGMLSWIDGGIRRLIQGHDSHSVSWRLRGKTGNNGAGG</sequence>
<proteinExistence type="predicted"/>